<feature type="domain" description="Thioredoxin" evidence="8">
    <location>
        <begin position="62"/>
        <end position="193"/>
    </location>
</feature>
<dbReference type="PROSITE" id="PS51257">
    <property type="entry name" value="PROKAR_LIPOPROTEIN"/>
    <property type="match status" value="1"/>
</dbReference>
<dbReference type="Pfam" id="PF13462">
    <property type="entry name" value="Thioredoxin_4"/>
    <property type="match status" value="1"/>
</dbReference>
<keyword evidence="10" id="KW-1185">Reference proteome</keyword>
<feature type="region of interest" description="Disordered" evidence="6">
    <location>
        <begin position="26"/>
        <end position="67"/>
    </location>
</feature>
<dbReference type="Gene3D" id="3.40.30.10">
    <property type="entry name" value="Glutaredoxin"/>
    <property type="match status" value="1"/>
</dbReference>
<keyword evidence="4" id="KW-1015">Disulfide bond</keyword>
<protein>
    <recommendedName>
        <fullName evidence="8">Thioredoxin domain-containing protein</fullName>
    </recommendedName>
</protein>
<keyword evidence="2 7" id="KW-0732">Signal</keyword>
<dbReference type="OrthoDB" id="4135024at2"/>
<evidence type="ECO:0000256" key="1">
    <source>
        <dbReference type="ARBA" id="ARBA00005791"/>
    </source>
</evidence>
<dbReference type="SUPFAM" id="SSF52833">
    <property type="entry name" value="Thioredoxin-like"/>
    <property type="match status" value="1"/>
</dbReference>
<evidence type="ECO:0000259" key="8">
    <source>
        <dbReference type="PROSITE" id="PS51352"/>
    </source>
</evidence>
<evidence type="ECO:0000256" key="7">
    <source>
        <dbReference type="SAM" id="SignalP"/>
    </source>
</evidence>
<accession>A0A387HDA2</accession>
<feature type="compositionally biased region" description="Low complexity" evidence="6">
    <location>
        <begin position="26"/>
        <end position="38"/>
    </location>
</feature>
<dbReference type="AlphaFoldDB" id="A0A387HDA2"/>
<dbReference type="PANTHER" id="PTHR13887">
    <property type="entry name" value="GLUTATHIONE S-TRANSFERASE KAPPA"/>
    <property type="match status" value="1"/>
</dbReference>
<evidence type="ECO:0000256" key="3">
    <source>
        <dbReference type="ARBA" id="ARBA00023002"/>
    </source>
</evidence>
<evidence type="ECO:0000256" key="4">
    <source>
        <dbReference type="ARBA" id="ARBA00023157"/>
    </source>
</evidence>
<dbReference type="PROSITE" id="PS51352">
    <property type="entry name" value="THIOREDOXIN_2"/>
    <property type="match status" value="1"/>
</dbReference>
<dbReference type="KEGG" id="shun:DWB77_03595"/>
<dbReference type="InterPro" id="IPR013766">
    <property type="entry name" value="Thioredoxin_domain"/>
</dbReference>
<gene>
    <name evidence="9" type="ORF">DWB77_03595</name>
</gene>
<evidence type="ECO:0000256" key="2">
    <source>
        <dbReference type="ARBA" id="ARBA00022729"/>
    </source>
</evidence>
<evidence type="ECO:0000313" key="10">
    <source>
        <dbReference type="Proteomes" id="UP000271554"/>
    </source>
</evidence>
<dbReference type="EMBL" id="CP032698">
    <property type="protein sequence ID" value="AYG81449.1"/>
    <property type="molecule type" value="Genomic_DNA"/>
</dbReference>
<sequence>MGVRRFRRAVVAAVAATALGLSAAACSSGPDGPASNGSGSSGPDGPGGSGSGASARAEPSAEASPGAAALAKLPAKVEGAEIVVGDPRAPHTVSVYEDPRCPYCKHFEEGGARAVARLAAEGKVKIRYTIASFLDADPDEGGSKRAVNAMRAAVERGTFPEFHAAVFAGQPEKETDDAFTADDLLKIADKVPGLRGPTFDRAVRENTYQDFVKAAQAAFEDSGVNRSPVVLIDGKEPSGDGRAMFDADAFQKVLAESGVS</sequence>
<evidence type="ECO:0000256" key="6">
    <source>
        <dbReference type="SAM" id="MobiDB-lite"/>
    </source>
</evidence>
<dbReference type="RefSeq" id="WP_120722205.1">
    <property type="nucleotide sequence ID" value="NZ_CP032698.1"/>
</dbReference>
<comment type="similarity">
    <text evidence="1">Belongs to the thioredoxin family. DsbA subfamily.</text>
</comment>
<name>A0A387HDA2_9ACTN</name>
<keyword evidence="3" id="KW-0560">Oxidoreductase</keyword>
<dbReference type="GO" id="GO:0016491">
    <property type="term" value="F:oxidoreductase activity"/>
    <property type="evidence" value="ECO:0007669"/>
    <property type="project" value="UniProtKB-KW"/>
</dbReference>
<feature type="compositionally biased region" description="Low complexity" evidence="6">
    <location>
        <begin position="52"/>
        <end position="67"/>
    </location>
</feature>
<dbReference type="InterPro" id="IPR012336">
    <property type="entry name" value="Thioredoxin-like_fold"/>
</dbReference>
<evidence type="ECO:0000313" key="9">
    <source>
        <dbReference type="EMBL" id="AYG81449.1"/>
    </source>
</evidence>
<dbReference type="PANTHER" id="PTHR13887:SF14">
    <property type="entry name" value="DISULFIDE BOND FORMATION PROTEIN D"/>
    <property type="match status" value="1"/>
</dbReference>
<keyword evidence="5" id="KW-0676">Redox-active center</keyword>
<proteinExistence type="inferred from homology"/>
<feature type="compositionally biased region" description="Gly residues" evidence="6">
    <location>
        <begin position="39"/>
        <end position="51"/>
    </location>
</feature>
<organism evidence="9 10">
    <name type="scientific">Streptomyces hundungensis</name>
    <dbReference type="NCBI Taxonomy" id="1077946"/>
    <lineage>
        <taxon>Bacteria</taxon>
        <taxon>Bacillati</taxon>
        <taxon>Actinomycetota</taxon>
        <taxon>Actinomycetes</taxon>
        <taxon>Kitasatosporales</taxon>
        <taxon>Streptomycetaceae</taxon>
        <taxon>Streptomyces</taxon>
    </lineage>
</organism>
<feature type="chain" id="PRO_5039356423" description="Thioredoxin domain-containing protein" evidence="7">
    <location>
        <begin position="24"/>
        <end position="260"/>
    </location>
</feature>
<dbReference type="InterPro" id="IPR036249">
    <property type="entry name" value="Thioredoxin-like_sf"/>
</dbReference>
<evidence type="ECO:0000256" key="5">
    <source>
        <dbReference type="ARBA" id="ARBA00023284"/>
    </source>
</evidence>
<dbReference type="Proteomes" id="UP000271554">
    <property type="component" value="Chromosome"/>
</dbReference>
<reference evidence="9 10" key="1">
    <citation type="submission" date="2018-10" db="EMBL/GenBank/DDBJ databases">
        <title>Relationship between Morphology and Antimicrobial Activity in Streptomyces.</title>
        <authorList>
            <person name="Kang H.J."/>
            <person name="Kim S.B."/>
        </authorList>
    </citation>
    <scope>NUCLEOTIDE SEQUENCE [LARGE SCALE GENOMIC DNA]</scope>
    <source>
        <strain evidence="9 10">BH38</strain>
    </source>
</reference>
<feature type="signal peptide" evidence="7">
    <location>
        <begin position="1"/>
        <end position="23"/>
    </location>
</feature>